<evidence type="ECO:0000256" key="2">
    <source>
        <dbReference type="ARBA" id="ARBA00023015"/>
    </source>
</evidence>
<dbReference type="InterPro" id="IPR036390">
    <property type="entry name" value="WH_DNA-bd_sf"/>
</dbReference>
<evidence type="ECO:0000259" key="5">
    <source>
        <dbReference type="PROSITE" id="PS50931"/>
    </source>
</evidence>
<reference evidence="6 7" key="1">
    <citation type="submission" date="2024-02" db="EMBL/GenBank/DDBJ databases">
        <authorList>
            <person name="Saticioglu I.B."/>
        </authorList>
    </citation>
    <scope>NUCLEOTIDE SEQUENCE [LARGE SCALE GENOMIC DNA]</scope>
    <source>
        <strain evidence="6 7">Mu-86</strain>
    </source>
</reference>
<keyword evidence="3" id="KW-0238">DNA-binding</keyword>
<sequence>MDLRQMRAFVALADNLHFGRAAESLGISQPALSQLLSKLESEMGAELVVRTSREVGLSPVGELFLEGCRRTLSEALRAEEIVRDAPLGINSHLVVGSLGAGANGPLPEMISSFRATVHGLVVELHHHSNSATLEREILAGSLDLGVVRAISNEQLVASRRLLDEQFVVYLPETHSLASREFVRLHELAKEDFILWPRYHGPSYYDLVISGCQRAGFTPRITGYGTSLESQLALVAAGIGITLQAESNSSISRAGVRCIPLAADLGATLWLAYRRWHRRPIVDRFLAGSPTVEQRIRSSRDAR</sequence>
<feature type="domain" description="HTH lysR-type" evidence="5">
    <location>
        <begin position="1"/>
        <end position="58"/>
    </location>
</feature>
<name>A0ABU8LSU2_9MICO</name>
<dbReference type="PROSITE" id="PS50931">
    <property type="entry name" value="HTH_LYSR"/>
    <property type="match status" value="1"/>
</dbReference>
<dbReference type="Proteomes" id="UP001368654">
    <property type="component" value="Unassembled WGS sequence"/>
</dbReference>
<dbReference type="Pfam" id="PF03466">
    <property type="entry name" value="LysR_substrate"/>
    <property type="match status" value="1"/>
</dbReference>
<accession>A0ABU8LSU2</accession>
<evidence type="ECO:0000256" key="3">
    <source>
        <dbReference type="ARBA" id="ARBA00023125"/>
    </source>
</evidence>
<comment type="similarity">
    <text evidence="1">Belongs to the LysR transcriptional regulatory family.</text>
</comment>
<comment type="caution">
    <text evidence="6">The sequence shown here is derived from an EMBL/GenBank/DDBJ whole genome shotgun (WGS) entry which is preliminary data.</text>
</comment>
<dbReference type="PRINTS" id="PR00039">
    <property type="entry name" value="HTHLYSR"/>
</dbReference>
<dbReference type="EMBL" id="JBBDGL010000001">
    <property type="protein sequence ID" value="MEJ1154720.1"/>
    <property type="molecule type" value="Genomic_DNA"/>
</dbReference>
<dbReference type="InterPro" id="IPR005119">
    <property type="entry name" value="LysR_subst-bd"/>
</dbReference>
<dbReference type="InterPro" id="IPR036388">
    <property type="entry name" value="WH-like_DNA-bd_sf"/>
</dbReference>
<evidence type="ECO:0000313" key="6">
    <source>
        <dbReference type="EMBL" id="MEJ1154720.1"/>
    </source>
</evidence>
<evidence type="ECO:0000313" key="7">
    <source>
        <dbReference type="Proteomes" id="UP001368654"/>
    </source>
</evidence>
<dbReference type="RefSeq" id="WP_337337151.1">
    <property type="nucleotide sequence ID" value="NZ_JBBDGL010000001.1"/>
</dbReference>
<evidence type="ECO:0000256" key="1">
    <source>
        <dbReference type="ARBA" id="ARBA00009437"/>
    </source>
</evidence>
<keyword evidence="2" id="KW-0805">Transcription regulation</keyword>
<dbReference type="InterPro" id="IPR000847">
    <property type="entry name" value="LysR_HTH_N"/>
</dbReference>
<keyword evidence="4" id="KW-0804">Transcription</keyword>
<dbReference type="CDD" id="cd08414">
    <property type="entry name" value="PBP2_LTTR_aromatics_like"/>
    <property type="match status" value="1"/>
</dbReference>
<gene>
    <name evidence="6" type="ORF">WDU96_03785</name>
</gene>
<organism evidence="6 7">
    <name type="scientific">Microbacterium marmarense</name>
    <dbReference type="NCBI Taxonomy" id="3122051"/>
    <lineage>
        <taxon>Bacteria</taxon>
        <taxon>Bacillati</taxon>
        <taxon>Actinomycetota</taxon>
        <taxon>Actinomycetes</taxon>
        <taxon>Micrococcales</taxon>
        <taxon>Microbacteriaceae</taxon>
        <taxon>Microbacterium</taxon>
    </lineage>
</organism>
<protein>
    <submittedName>
        <fullName evidence="6">LysR substrate-binding domain-containing protein</fullName>
    </submittedName>
</protein>
<dbReference type="SUPFAM" id="SSF53850">
    <property type="entry name" value="Periplasmic binding protein-like II"/>
    <property type="match status" value="1"/>
</dbReference>
<proteinExistence type="inferred from homology"/>
<dbReference type="Gene3D" id="1.10.10.10">
    <property type="entry name" value="Winged helix-like DNA-binding domain superfamily/Winged helix DNA-binding domain"/>
    <property type="match status" value="1"/>
</dbReference>
<evidence type="ECO:0000256" key="4">
    <source>
        <dbReference type="ARBA" id="ARBA00023163"/>
    </source>
</evidence>
<dbReference type="SUPFAM" id="SSF46785">
    <property type="entry name" value="Winged helix' DNA-binding domain"/>
    <property type="match status" value="1"/>
</dbReference>
<dbReference type="PANTHER" id="PTHR30346:SF0">
    <property type="entry name" value="HCA OPERON TRANSCRIPTIONAL ACTIVATOR HCAR"/>
    <property type="match status" value="1"/>
</dbReference>
<dbReference type="Gene3D" id="3.40.190.10">
    <property type="entry name" value="Periplasmic binding protein-like II"/>
    <property type="match status" value="2"/>
</dbReference>
<dbReference type="Pfam" id="PF00126">
    <property type="entry name" value="HTH_1"/>
    <property type="match status" value="1"/>
</dbReference>
<dbReference type="PANTHER" id="PTHR30346">
    <property type="entry name" value="TRANSCRIPTIONAL DUAL REGULATOR HCAR-RELATED"/>
    <property type="match status" value="1"/>
</dbReference>
<keyword evidence="7" id="KW-1185">Reference proteome</keyword>